<accession>A0ABP4M4F9</accession>
<dbReference type="InterPro" id="IPR050426">
    <property type="entry name" value="Glycosyltransferase_28"/>
</dbReference>
<dbReference type="InterPro" id="IPR010610">
    <property type="entry name" value="EryCIII-like_C"/>
</dbReference>
<name>A0ABP4M4F9_9ACTN</name>
<organism evidence="2 3">
    <name type="scientific">Kribbella lupini</name>
    <dbReference type="NCBI Taxonomy" id="291602"/>
    <lineage>
        <taxon>Bacteria</taxon>
        <taxon>Bacillati</taxon>
        <taxon>Actinomycetota</taxon>
        <taxon>Actinomycetes</taxon>
        <taxon>Propionibacteriales</taxon>
        <taxon>Kribbellaceae</taxon>
        <taxon>Kribbella</taxon>
    </lineage>
</organism>
<dbReference type="Proteomes" id="UP001500363">
    <property type="component" value="Unassembled WGS sequence"/>
</dbReference>
<keyword evidence="3" id="KW-1185">Reference proteome</keyword>
<dbReference type="EMBL" id="BAAANC010000002">
    <property type="protein sequence ID" value="GAA1537453.1"/>
    <property type="molecule type" value="Genomic_DNA"/>
</dbReference>
<sequence length="419" mass="44855">MRVALVGMGSRGDAQPMAVLAAELMGRGHDVVLATSSDLAWMGPAFGVPTVDMELSAREFLESEQGRRWLAAGDVASYVRWLIDHKHQIADQLHTALLELVADVDVLVSGTATELEGVVIAESRELQYVAVHHAPMRRNEAFPHLLVSTEVFSPEQNLATYDEVEKSSWPLFAPFVNDLRAKLGLASTTETSSQRLARAGSLELQAYSRYVVPELADWDVRRPLTGFLTPNPSQRAALHSASDDGLLEWIAAGEAPVYFGFGSMPVLDTQAAVTLISKVSSSLGVRALVGAGWSDVVAGSSEDGQVRVVAEFDHEAVLPLCRAAVHHGGAGTTASSLRAGLPTVVCSIFADQPFWGAQLRRLSVGTTLKFTELTELALLDALEPVLTDAYCARARKLSEQLLAESGAEQAAAAIEQATS</sequence>
<dbReference type="SUPFAM" id="SSF53756">
    <property type="entry name" value="UDP-Glycosyltransferase/glycogen phosphorylase"/>
    <property type="match status" value="1"/>
</dbReference>
<dbReference type="CDD" id="cd03784">
    <property type="entry name" value="GT1_Gtf-like"/>
    <property type="match status" value="1"/>
</dbReference>
<dbReference type="PANTHER" id="PTHR48050:SF13">
    <property type="entry name" value="STEROL 3-BETA-GLUCOSYLTRANSFERASE UGT80A2"/>
    <property type="match status" value="1"/>
</dbReference>
<gene>
    <name evidence="2" type="ORF">GCM10009741_45180</name>
</gene>
<evidence type="ECO:0000313" key="2">
    <source>
        <dbReference type="EMBL" id="GAA1537453.1"/>
    </source>
</evidence>
<feature type="domain" description="Erythromycin biosynthesis protein CIII-like C-terminal" evidence="1">
    <location>
        <begin position="304"/>
        <end position="406"/>
    </location>
</feature>
<protein>
    <submittedName>
        <fullName evidence="2">Glycosyltransferase</fullName>
    </submittedName>
</protein>
<comment type="caution">
    <text evidence="2">The sequence shown here is derived from an EMBL/GenBank/DDBJ whole genome shotgun (WGS) entry which is preliminary data.</text>
</comment>
<dbReference type="Pfam" id="PF06722">
    <property type="entry name" value="EryCIII-like_C"/>
    <property type="match status" value="1"/>
</dbReference>
<dbReference type="PANTHER" id="PTHR48050">
    <property type="entry name" value="STEROL 3-BETA-GLUCOSYLTRANSFERASE"/>
    <property type="match status" value="1"/>
</dbReference>
<dbReference type="RefSeq" id="WP_344177087.1">
    <property type="nucleotide sequence ID" value="NZ_BAAANC010000002.1"/>
</dbReference>
<dbReference type="InterPro" id="IPR002213">
    <property type="entry name" value="UDP_glucos_trans"/>
</dbReference>
<evidence type="ECO:0000259" key="1">
    <source>
        <dbReference type="Pfam" id="PF06722"/>
    </source>
</evidence>
<dbReference type="Gene3D" id="3.40.50.2000">
    <property type="entry name" value="Glycogen Phosphorylase B"/>
    <property type="match status" value="2"/>
</dbReference>
<evidence type="ECO:0000313" key="3">
    <source>
        <dbReference type="Proteomes" id="UP001500363"/>
    </source>
</evidence>
<proteinExistence type="predicted"/>
<reference evidence="3" key="1">
    <citation type="journal article" date="2019" name="Int. J. Syst. Evol. Microbiol.">
        <title>The Global Catalogue of Microorganisms (GCM) 10K type strain sequencing project: providing services to taxonomists for standard genome sequencing and annotation.</title>
        <authorList>
            <consortium name="The Broad Institute Genomics Platform"/>
            <consortium name="The Broad Institute Genome Sequencing Center for Infectious Disease"/>
            <person name="Wu L."/>
            <person name="Ma J."/>
        </authorList>
    </citation>
    <scope>NUCLEOTIDE SEQUENCE [LARGE SCALE GENOMIC DNA]</scope>
    <source>
        <strain evidence="3">JCM 14303</strain>
    </source>
</reference>